<feature type="region of interest" description="Disordered" evidence="7">
    <location>
        <begin position="636"/>
        <end position="672"/>
    </location>
</feature>
<dbReference type="Proteomes" id="UP000572754">
    <property type="component" value="Unassembled WGS sequence"/>
</dbReference>
<dbReference type="Gene3D" id="1.10.630.10">
    <property type="entry name" value="Cytochrome P450"/>
    <property type="match status" value="1"/>
</dbReference>
<dbReference type="SUPFAM" id="SSF48264">
    <property type="entry name" value="Cytochrome P450"/>
    <property type="match status" value="1"/>
</dbReference>
<keyword evidence="9" id="KW-0560">Oxidoreductase</keyword>
<dbReference type="InterPro" id="IPR017972">
    <property type="entry name" value="Cyt_P450_CS"/>
</dbReference>
<keyword evidence="8" id="KW-0732">Signal</keyword>
<dbReference type="PANTHER" id="PTHR24305">
    <property type="entry name" value="CYTOCHROME P450"/>
    <property type="match status" value="1"/>
</dbReference>
<evidence type="ECO:0000256" key="1">
    <source>
        <dbReference type="ARBA" id="ARBA00001971"/>
    </source>
</evidence>
<evidence type="ECO:0000256" key="5">
    <source>
        <dbReference type="ARBA" id="ARBA00023242"/>
    </source>
</evidence>
<dbReference type="GO" id="GO:0004497">
    <property type="term" value="F:monooxygenase activity"/>
    <property type="evidence" value="ECO:0007669"/>
    <property type="project" value="UniProtKB-KW"/>
</dbReference>
<dbReference type="AlphaFoldDB" id="A0A8H5UDN1"/>
<evidence type="ECO:0000256" key="7">
    <source>
        <dbReference type="SAM" id="MobiDB-lite"/>
    </source>
</evidence>
<dbReference type="InterPro" id="IPR021858">
    <property type="entry name" value="Fun_TF"/>
</dbReference>
<keyword evidence="4 6" id="KW-0408">Iron</keyword>
<evidence type="ECO:0000256" key="6">
    <source>
        <dbReference type="PIRSR" id="PIRSR602401-1"/>
    </source>
</evidence>
<dbReference type="EMBL" id="JAAQPE010000098">
    <property type="protein sequence ID" value="KAF5686037.1"/>
    <property type="molecule type" value="Genomic_DNA"/>
</dbReference>
<comment type="cofactor">
    <cofactor evidence="1 6">
        <name>heme</name>
        <dbReference type="ChEBI" id="CHEBI:30413"/>
    </cofactor>
</comment>
<evidence type="ECO:0000256" key="2">
    <source>
        <dbReference type="ARBA" id="ARBA00022617"/>
    </source>
</evidence>
<dbReference type="Pfam" id="PF00067">
    <property type="entry name" value="p450"/>
    <property type="match status" value="1"/>
</dbReference>
<feature type="compositionally biased region" description="Basic and acidic residues" evidence="7">
    <location>
        <begin position="653"/>
        <end position="671"/>
    </location>
</feature>
<evidence type="ECO:0000256" key="8">
    <source>
        <dbReference type="SAM" id="SignalP"/>
    </source>
</evidence>
<keyword evidence="3 6" id="KW-0479">Metal-binding</keyword>
<protein>
    <submittedName>
        <fullName evidence="9">Cytochrome P450 monooxygenase 4ac1</fullName>
    </submittedName>
</protein>
<sequence>MYFIVSLASLMLLGSSAISGVEATCFNSGITWPGGLNVFVADVERECRRGAFTGTFRPGEVKYKCIQYGSGTKMEYSIMNKNTRDSFDLQDEHCIGGLSDEIRGCSRGGSSEKSGWVFTVLIVRLRSPLASLPGPRLGLLTPWQLRYHELRGRRTQYVHQMHQRYGNAVRVAPNEVVFSSLDAMKEIYLSKGSGFDKTSFYNLFSQFGLRTMFSTLPKGPHSQRRRVIADRYANTNVNREASLHGIQERSQNFMARCKDATKQELDVYMFLHCYAFDCVTHHLFHPHGSDSILQASDEETLHEAVFDNSLVRRLLNYYHPTLGSVAGKLGLFGKSRGIPRATELVLKGVKKGGVADFTLVSRMQEEKFGMGTFDIASECMDHMLAGIETTGDALCFLMWQISQPGYTFIQERLRDEFRANPEVPSDQLEYLEAVVKEGLRVFPSIPMSLPRCVFEGGATVDGHWLPGGTIVSCQPYSMHRMDEEVFPRPDSFEPQRWLEEKGSAERNRLFFAFSNGGRACIGRHLAIVEMKTLLRDIYSRYRTAPADEVPYEVHRMGFKLMVVNAGRTALQILRIRYQGRPDPEEGACDVAADGKSVMRLGRKIFREVYLRKVSSYRKNSLENTSTGNGFVYSTSHAQSLTPRASRTTTLTRPDVDHERTLQHSAESHTRDGNLTATNASLTLRSDCIPEVSLRVQSRDSTTSSLDELQAPIPRPQHQISFLPPMAQYLFQFYLSETITLTVPSSYAKTEICRFLVPMSLQEPSLLYAVMAFAAVHLDAIGMLPGNSQRLIDSLHWASINHLRRLLRHVDSTSQTVALATTRTLCQAQIYGGTSLWRIHLDGARAILQTSQTGNQVMSRPHVPVNTGFLDSWFHNAEGLASLSPAGLLGGQLLVHGQTDSGAFLDIYGGVMSDLPALFKEVGTLLGKKHIYTPHLDLETENLIQQIHVRLSRDKAEDMIIAPDMLSSLSANDIQNYALSNAGFLYMALLHLYCSMRSLSPFAAEVRFCVAQIIQCAHKMSRESGLSPRVLLVSPLFTAGLYAIGSARDEIRLELADIGRWMKTPHLFKTLELLERVWLQHPDHSARTWETIQDISVDFLPY</sequence>
<evidence type="ECO:0000313" key="9">
    <source>
        <dbReference type="EMBL" id="KAF5686037.1"/>
    </source>
</evidence>
<dbReference type="GO" id="GO:0020037">
    <property type="term" value="F:heme binding"/>
    <property type="evidence" value="ECO:0007669"/>
    <property type="project" value="InterPro"/>
</dbReference>
<dbReference type="GO" id="GO:0016705">
    <property type="term" value="F:oxidoreductase activity, acting on paired donors, with incorporation or reduction of molecular oxygen"/>
    <property type="evidence" value="ECO:0007669"/>
    <property type="project" value="InterPro"/>
</dbReference>
<name>A0A8H5UDN1_FUSCI</name>
<dbReference type="InterPro" id="IPR002401">
    <property type="entry name" value="Cyt_P450_E_grp-I"/>
</dbReference>
<keyword evidence="9" id="KW-0503">Monooxygenase</keyword>
<feature type="binding site" description="axial binding residue" evidence="6">
    <location>
        <position position="520"/>
    </location>
    <ligand>
        <name>heme</name>
        <dbReference type="ChEBI" id="CHEBI:30413"/>
    </ligand>
    <ligandPart>
        <name>Fe</name>
        <dbReference type="ChEBI" id="CHEBI:18248"/>
    </ligandPart>
</feature>
<dbReference type="GO" id="GO:0005506">
    <property type="term" value="F:iron ion binding"/>
    <property type="evidence" value="ECO:0007669"/>
    <property type="project" value="InterPro"/>
</dbReference>
<organism evidence="9 10">
    <name type="scientific">Fusarium circinatum</name>
    <name type="common">Pitch canker fungus</name>
    <name type="synonym">Gibberella circinata</name>
    <dbReference type="NCBI Taxonomy" id="48490"/>
    <lineage>
        <taxon>Eukaryota</taxon>
        <taxon>Fungi</taxon>
        <taxon>Dikarya</taxon>
        <taxon>Ascomycota</taxon>
        <taxon>Pezizomycotina</taxon>
        <taxon>Sordariomycetes</taxon>
        <taxon>Hypocreomycetidae</taxon>
        <taxon>Hypocreales</taxon>
        <taxon>Nectriaceae</taxon>
        <taxon>Fusarium</taxon>
        <taxon>Fusarium fujikuroi species complex</taxon>
    </lineage>
</organism>
<evidence type="ECO:0000313" key="10">
    <source>
        <dbReference type="Proteomes" id="UP000572754"/>
    </source>
</evidence>
<dbReference type="InterPro" id="IPR036396">
    <property type="entry name" value="Cyt_P450_sf"/>
</dbReference>
<proteinExistence type="predicted"/>
<dbReference type="InterPro" id="IPR001128">
    <property type="entry name" value="Cyt_P450"/>
</dbReference>
<feature type="signal peptide" evidence="8">
    <location>
        <begin position="1"/>
        <end position="23"/>
    </location>
</feature>
<dbReference type="PRINTS" id="PR00385">
    <property type="entry name" value="P450"/>
</dbReference>
<comment type="caution">
    <text evidence="9">The sequence shown here is derived from an EMBL/GenBank/DDBJ whole genome shotgun (WGS) entry which is preliminary data.</text>
</comment>
<reference evidence="10" key="1">
    <citation type="journal article" date="2020" name="BMC Genomics">
        <title>Correction to: Identification and distribution of gene clusters required for synthesis of sphingolipid metabolism inhibitors in diverse species of the filamentous fungus Fusarium.</title>
        <authorList>
            <person name="Kim H.S."/>
            <person name="Lohmar J.M."/>
            <person name="Busman M."/>
            <person name="Brown D.W."/>
            <person name="Naumann T.A."/>
            <person name="Divon H.H."/>
            <person name="Lysoe E."/>
            <person name="Uhlig S."/>
            <person name="Proctor R.H."/>
        </authorList>
    </citation>
    <scope>NUCLEOTIDE SEQUENCE [LARGE SCALE GENOMIC DNA]</scope>
    <source>
        <strain evidence="10">NRRL 25331</strain>
    </source>
</reference>
<gene>
    <name evidence="9" type="ORF">FCIRC_3135</name>
</gene>
<dbReference type="Pfam" id="PF11951">
    <property type="entry name" value="Fungal_trans_2"/>
    <property type="match status" value="1"/>
</dbReference>
<dbReference type="InterPro" id="IPR050121">
    <property type="entry name" value="Cytochrome_P450_monoxygenase"/>
</dbReference>
<evidence type="ECO:0000256" key="3">
    <source>
        <dbReference type="ARBA" id="ARBA00022723"/>
    </source>
</evidence>
<dbReference type="PROSITE" id="PS00086">
    <property type="entry name" value="CYTOCHROME_P450"/>
    <property type="match status" value="1"/>
</dbReference>
<keyword evidence="10" id="KW-1185">Reference proteome</keyword>
<keyword evidence="5" id="KW-0539">Nucleus</keyword>
<accession>A0A8H5UDN1</accession>
<dbReference type="PRINTS" id="PR00463">
    <property type="entry name" value="EP450I"/>
</dbReference>
<keyword evidence="2 6" id="KW-0349">Heme</keyword>
<dbReference type="PANTHER" id="PTHR24305:SF164">
    <property type="entry name" value="P450, PUTATIVE (EUROFUNG)-RELATED"/>
    <property type="match status" value="1"/>
</dbReference>
<reference evidence="9 10" key="2">
    <citation type="submission" date="2020-05" db="EMBL/GenBank/DDBJ databases">
        <title>Identification and distribution of gene clusters putatively required for synthesis of sphingolipid metabolism inhibitors in phylogenetically diverse species of the filamentous fungus Fusarium.</title>
        <authorList>
            <person name="Kim H.-S."/>
            <person name="Busman M."/>
            <person name="Brown D.W."/>
            <person name="Divon H."/>
            <person name="Uhlig S."/>
            <person name="Proctor R.H."/>
        </authorList>
    </citation>
    <scope>NUCLEOTIDE SEQUENCE [LARGE SCALE GENOMIC DNA]</scope>
    <source>
        <strain evidence="9 10">NRRL 25331</strain>
    </source>
</reference>
<evidence type="ECO:0000256" key="4">
    <source>
        <dbReference type="ARBA" id="ARBA00023004"/>
    </source>
</evidence>
<feature type="compositionally biased region" description="Polar residues" evidence="7">
    <location>
        <begin position="636"/>
        <end position="651"/>
    </location>
</feature>
<feature type="chain" id="PRO_5034856525" evidence="8">
    <location>
        <begin position="24"/>
        <end position="1101"/>
    </location>
</feature>